<feature type="transmembrane region" description="Helical" evidence="6">
    <location>
        <begin position="95"/>
        <end position="115"/>
    </location>
</feature>
<protein>
    <recommendedName>
        <fullName evidence="7">Major facilitator superfamily (MFS) profile domain-containing protein</fullName>
    </recommendedName>
</protein>
<dbReference type="Gene3D" id="1.20.1250.20">
    <property type="entry name" value="MFS general substrate transporter like domains"/>
    <property type="match status" value="1"/>
</dbReference>
<dbReference type="SUPFAM" id="SSF103473">
    <property type="entry name" value="MFS general substrate transporter"/>
    <property type="match status" value="1"/>
</dbReference>
<proteinExistence type="predicted"/>
<evidence type="ECO:0000256" key="5">
    <source>
        <dbReference type="SAM" id="MobiDB-lite"/>
    </source>
</evidence>
<feature type="transmembrane region" description="Helical" evidence="6">
    <location>
        <begin position="198"/>
        <end position="223"/>
    </location>
</feature>
<dbReference type="Proteomes" id="UP001501710">
    <property type="component" value="Unassembled WGS sequence"/>
</dbReference>
<dbReference type="EMBL" id="BAABAS010000021">
    <property type="protein sequence ID" value="GAA4240106.1"/>
    <property type="molecule type" value="Genomic_DNA"/>
</dbReference>
<organism evidence="8 9">
    <name type="scientific">Actinomadura meridiana</name>
    <dbReference type="NCBI Taxonomy" id="559626"/>
    <lineage>
        <taxon>Bacteria</taxon>
        <taxon>Bacillati</taxon>
        <taxon>Actinomycetota</taxon>
        <taxon>Actinomycetes</taxon>
        <taxon>Streptosporangiales</taxon>
        <taxon>Thermomonosporaceae</taxon>
        <taxon>Actinomadura</taxon>
    </lineage>
</organism>
<feature type="transmembrane region" description="Helical" evidence="6">
    <location>
        <begin position="290"/>
        <end position="311"/>
    </location>
</feature>
<evidence type="ECO:0000259" key="7">
    <source>
        <dbReference type="PROSITE" id="PS50850"/>
    </source>
</evidence>
<feature type="transmembrane region" description="Helical" evidence="6">
    <location>
        <begin position="26"/>
        <end position="47"/>
    </location>
</feature>
<accession>A0ABP8CJL2</accession>
<evidence type="ECO:0000256" key="3">
    <source>
        <dbReference type="ARBA" id="ARBA00022989"/>
    </source>
</evidence>
<evidence type="ECO:0000313" key="8">
    <source>
        <dbReference type="EMBL" id="GAA4240106.1"/>
    </source>
</evidence>
<dbReference type="Pfam" id="PF07690">
    <property type="entry name" value="MFS_1"/>
    <property type="match status" value="1"/>
</dbReference>
<dbReference type="InterPro" id="IPR020846">
    <property type="entry name" value="MFS_dom"/>
</dbReference>
<feature type="domain" description="Major facilitator superfamily (MFS) profile" evidence="7">
    <location>
        <begin position="1"/>
        <end position="387"/>
    </location>
</feature>
<keyword evidence="3 6" id="KW-1133">Transmembrane helix</keyword>
<dbReference type="PANTHER" id="PTHR42718:SF39">
    <property type="entry name" value="ACTINORHODIN TRANSPORTER-RELATED"/>
    <property type="match status" value="1"/>
</dbReference>
<evidence type="ECO:0000256" key="1">
    <source>
        <dbReference type="ARBA" id="ARBA00004651"/>
    </source>
</evidence>
<feature type="transmembrane region" description="Helical" evidence="6">
    <location>
        <begin position="265"/>
        <end position="284"/>
    </location>
</feature>
<comment type="caution">
    <text evidence="8">The sequence shown here is derived from an EMBL/GenBank/DDBJ whole genome shotgun (WGS) entry which is preliminary data.</text>
</comment>
<feature type="transmembrane region" description="Helical" evidence="6">
    <location>
        <begin position="127"/>
        <end position="148"/>
    </location>
</feature>
<reference evidence="9" key="1">
    <citation type="journal article" date="2019" name="Int. J. Syst. Evol. Microbiol.">
        <title>The Global Catalogue of Microorganisms (GCM) 10K type strain sequencing project: providing services to taxonomists for standard genome sequencing and annotation.</title>
        <authorList>
            <consortium name="The Broad Institute Genomics Platform"/>
            <consortium name="The Broad Institute Genome Sequencing Center for Infectious Disease"/>
            <person name="Wu L."/>
            <person name="Ma J."/>
        </authorList>
    </citation>
    <scope>NUCLEOTIDE SEQUENCE [LARGE SCALE GENOMIC DNA]</scope>
    <source>
        <strain evidence="9">JCM 17440</strain>
    </source>
</reference>
<feature type="transmembrane region" description="Helical" evidence="6">
    <location>
        <begin position="154"/>
        <end position="175"/>
    </location>
</feature>
<feature type="transmembrane region" description="Helical" evidence="6">
    <location>
        <begin position="235"/>
        <end position="253"/>
    </location>
</feature>
<feature type="transmembrane region" description="Helical" evidence="6">
    <location>
        <begin position="363"/>
        <end position="384"/>
    </location>
</feature>
<dbReference type="PROSITE" id="PS50850">
    <property type="entry name" value="MFS"/>
    <property type="match status" value="1"/>
</dbReference>
<keyword evidence="4 6" id="KW-0472">Membrane</keyword>
<evidence type="ECO:0000256" key="4">
    <source>
        <dbReference type="ARBA" id="ARBA00023136"/>
    </source>
</evidence>
<name>A0ABP8CJL2_9ACTN</name>
<gene>
    <name evidence="8" type="ORF">GCM10022254_63620</name>
</gene>
<dbReference type="InterPro" id="IPR011701">
    <property type="entry name" value="MFS"/>
</dbReference>
<dbReference type="Gene3D" id="1.20.1720.10">
    <property type="entry name" value="Multidrug resistance protein D"/>
    <property type="match status" value="1"/>
</dbReference>
<evidence type="ECO:0000313" key="9">
    <source>
        <dbReference type="Proteomes" id="UP001501710"/>
    </source>
</evidence>
<evidence type="ECO:0000256" key="6">
    <source>
        <dbReference type="SAM" id="Phobius"/>
    </source>
</evidence>
<comment type="subcellular location">
    <subcellularLocation>
        <location evidence="1">Cell membrane</location>
        <topology evidence="1">Multi-pass membrane protein</topology>
    </subcellularLocation>
</comment>
<dbReference type="InterPro" id="IPR036259">
    <property type="entry name" value="MFS_trans_sf"/>
</dbReference>
<dbReference type="PANTHER" id="PTHR42718">
    <property type="entry name" value="MAJOR FACILITATOR SUPERFAMILY MULTIDRUG TRANSPORTER MFSC"/>
    <property type="match status" value="1"/>
</dbReference>
<keyword evidence="9" id="KW-1185">Reference proteome</keyword>
<sequence length="415" mass="43272">MFIVGLVVFTAASLWCGLAPNAGTLIAGRLVQGVGAALMVPQVLTGIQLNFTGPARGRAFAYYALSLAGGAVAGQVLGGVLLWADLFGADWRPLFLINVPIGAILLVAALRYLPVDHIDDRGPAKKLDLGGVVAILAAILLLVVPLVMGREQGWPAWAFAALAASVPALVLFVAVERRVAARGGYPLLNLQIMTWPRIAWGLVAQMAVQSSYFAVLFTLALYLQQGLGHSPLYSGLALLSWVIAFGVAGFGVRRVPKRWSPLTPATGYLFLALVYVLLSVATGLGVHNGVLLMTLLGLGGAGLGTGFNSMIAHLTASLPGRYAPDFSGIHSTVLQVAGTLGVAVWGTFYLSEAPDGGRDPATHAFSVVCAALAASAFVAAVAAYRSTHAREITEEPPAGERTARRQTVARADRSG</sequence>
<keyword evidence="2 6" id="KW-0812">Transmembrane</keyword>
<evidence type="ECO:0000256" key="2">
    <source>
        <dbReference type="ARBA" id="ARBA00022692"/>
    </source>
</evidence>
<feature type="transmembrane region" description="Helical" evidence="6">
    <location>
        <begin position="59"/>
        <end position="83"/>
    </location>
</feature>
<feature type="region of interest" description="Disordered" evidence="5">
    <location>
        <begin position="392"/>
        <end position="415"/>
    </location>
</feature>
<feature type="transmembrane region" description="Helical" evidence="6">
    <location>
        <begin position="332"/>
        <end position="351"/>
    </location>
</feature>